<comment type="caution">
    <text evidence="1">The sequence shown here is derived from an EMBL/GenBank/DDBJ whole genome shotgun (WGS) entry which is preliminary data.</text>
</comment>
<evidence type="ECO:0000313" key="1">
    <source>
        <dbReference type="EMBL" id="MCQ4921460.1"/>
    </source>
</evidence>
<dbReference type="EMBL" id="JANGAC010000001">
    <property type="protein sequence ID" value="MCQ4921460.1"/>
    <property type="molecule type" value="Genomic_DNA"/>
</dbReference>
<evidence type="ECO:0000313" key="2">
    <source>
        <dbReference type="Proteomes" id="UP001524478"/>
    </source>
</evidence>
<evidence type="ECO:0008006" key="3">
    <source>
        <dbReference type="Google" id="ProtNLM"/>
    </source>
</evidence>
<name>A0ABT1S4R0_9FIRM</name>
<reference evidence="1 2" key="1">
    <citation type="submission" date="2022-06" db="EMBL/GenBank/DDBJ databases">
        <title>Isolation of gut microbiota from human fecal samples.</title>
        <authorList>
            <person name="Pamer E.G."/>
            <person name="Barat B."/>
            <person name="Waligurski E."/>
            <person name="Medina S."/>
            <person name="Paddock L."/>
            <person name="Mostad J."/>
        </authorList>
    </citation>
    <scope>NUCLEOTIDE SEQUENCE [LARGE SCALE GENOMIC DNA]</scope>
    <source>
        <strain evidence="1 2">DFI.7.95</strain>
    </source>
</reference>
<proteinExistence type="predicted"/>
<protein>
    <recommendedName>
        <fullName evidence="3">Peptidase A2 domain-containing protein</fullName>
    </recommendedName>
</protein>
<dbReference type="Proteomes" id="UP001524478">
    <property type="component" value="Unassembled WGS sequence"/>
</dbReference>
<organism evidence="1 2">
    <name type="scientific">Tissierella carlieri</name>
    <dbReference type="NCBI Taxonomy" id="689904"/>
    <lineage>
        <taxon>Bacteria</taxon>
        <taxon>Bacillati</taxon>
        <taxon>Bacillota</taxon>
        <taxon>Tissierellia</taxon>
        <taxon>Tissierellales</taxon>
        <taxon>Tissierellaceae</taxon>
        <taxon>Tissierella</taxon>
    </lineage>
</organism>
<sequence>MSLDNVLLDTGSGGTFFKVCKVNEIGITIEKDNTIEIILGIGGAIFVYKKSIYGIILEFIKKVSLADVVENFGVILI</sequence>
<dbReference type="RefSeq" id="WP_256309992.1">
    <property type="nucleotide sequence ID" value="NZ_JANGAC010000001.1"/>
</dbReference>
<accession>A0ABT1S4R0</accession>
<gene>
    <name evidence="1" type="ORF">NE686_00060</name>
</gene>
<keyword evidence="2" id="KW-1185">Reference proteome</keyword>